<accession>A0ABM9PDJ4</accession>
<keyword evidence="2" id="KW-0418">Kinase</keyword>
<keyword evidence="2" id="KW-0808">Transferase</keyword>
<protein>
    <submittedName>
        <fullName evidence="2">Choline kinase</fullName>
    </submittedName>
</protein>
<dbReference type="PANTHER" id="PTHR11012">
    <property type="entry name" value="PROTEIN KINASE-LIKE DOMAIN-CONTAINING"/>
    <property type="match status" value="1"/>
</dbReference>
<proteinExistence type="predicted"/>
<name>A0ABM9PDJ4_9FLAO</name>
<dbReference type="InterPro" id="IPR015897">
    <property type="entry name" value="CHK_kinase-like"/>
</dbReference>
<evidence type="ECO:0000259" key="1">
    <source>
        <dbReference type="SMART" id="SM00587"/>
    </source>
</evidence>
<dbReference type="InterPro" id="IPR011009">
    <property type="entry name" value="Kinase-like_dom_sf"/>
</dbReference>
<dbReference type="SUPFAM" id="SSF56112">
    <property type="entry name" value="Protein kinase-like (PK-like)"/>
    <property type="match status" value="1"/>
</dbReference>
<reference evidence="2 3" key="1">
    <citation type="submission" date="2024-05" db="EMBL/GenBank/DDBJ databases">
        <authorList>
            <person name="Duchaud E."/>
        </authorList>
    </citation>
    <scope>NUCLEOTIDE SEQUENCE [LARGE SCALE GENOMIC DNA]</scope>
    <source>
        <strain evidence="2">Ena-SAMPLE-TAB-13-05-2024-13:56:06:370-140308</strain>
    </source>
</reference>
<sequence>MNSNFIQYLLQITKASNCKEVETIQSLWSGYGRIVRFQLENADFKTVVVKFIDLQQAAKHPRGWNTNLSHQRKVRSYQVETYWYQQYNEHCSNDCKTPQLMGSFTEGMQQWIIMEDLNENYPLRKMSITLDEVKLCLQWLANFHIQFLQQQPKGLWEVGTYWHLATRPDELDLIADEQLKAKAPAIDTVLNNCQFKTFVHGDAKLANFCFSEGGRQVAAVDFQYVGGGCGMKDVGYFLGSCLSNAELERYETALLNYYFEALNKAFVQQKFTFDFKDLEQEWRAMYPVACTDFMRFLLGWMPTHQKINAYNKKMVDSVLASL</sequence>
<dbReference type="Gene3D" id="3.90.1200.10">
    <property type="match status" value="1"/>
</dbReference>
<dbReference type="PANTHER" id="PTHR11012:SF30">
    <property type="entry name" value="PROTEIN KINASE-LIKE DOMAIN-CONTAINING"/>
    <property type="match status" value="1"/>
</dbReference>
<dbReference type="InterPro" id="IPR012877">
    <property type="entry name" value="Dhs-27"/>
</dbReference>
<dbReference type="EMBL" id="CAXJIO010000013">
    <property type="protein sequence ID" value="CAL2103693.1"/>
    <property type="molecule type" value="Genomic_DNA"/>
</dbReference>
<keyword evidence="3" id="KW-1185">Reference proteome</keyword>
<evidence type="ECO:0000313" key="3">
    <source>
        <dbReference type="Proteomes" id="UP001497527"/>
    </source>
</evidence>
<comment type="caution">
    <text evidence="2">The sequence shown here is derived from an EMBL/GenBank/DDBJ whole genome shotgun (WGS) entry which is preliminary data.</text>
</comment>
<organism evidence="2 3">
    <name type="scientific">Tenacibaculum polynesiense</name>
    <dbReference type="NCBI Taxonomy" id="3137857"/>
    <lineage>
        <taxon>Bacteria</taxon>
        <taxon>Pseudomonadati</taxon>
        <taxon>Bacteroidota</taxon>
        <taxon>Flavobacteriia</taxon>
        <taxon>Flavobacteriales</taxon>
        <taxon>Flavobacteriaceae</taxon>
        <taxon>Tenacibaculum</taxon>
    </lineage>
</organism>
<dbReference type="RefSeq" id="WP_348717885.1">
    <property type="nucleotide sequence ID" value="NZ_CAXJIO010000013.1"/>
</dbReference>
<gene>
    <name evidence="2" type="ORF">T190423A01A_40286</name>
</gene>
<dbReference type="Proteomes" id="UP001497527">
    <property type="component" value="Unassembled WGS sequence"/>
</dbReference>
<evidence type="ECO:0000313" key="2">
    <source>
        <dbReference type="EMBL" id="CAL2103693.1"/>
    </source>
</evidence>
<dbReference type="Pfam" id="PF07914">
    <property type="entry name" value="DUF1679"/>
    <property type="match status" value="1"/>
</dbReference>
<feature type="domain" description="CHK kinase-like" evidence="1">
    <location>
        <begin position="112"/>
        <end position="268"/>
    </location>
</feature>
<dbReference type="SMART" id="SM00587">
    <property type="entry name" value="CHK"/>
    <property type="match status" value="1"/>
</dbReference>
<dbReference type="GO" id="GO:0016301">
    <property type="term" value="F:kinase activity"/>
    <property type="evidence" value="ECO:0007669"/>
    <property type="project" value="UniProtKB-KW"/>
</dbReference>